<name>A0ABT7C9W9_9MICO</name>
<dbReference type="EMBL" id="PXVD01000017">
    <property type="protein sequence ID" value="MDJ1371895.1"/>
    <property type="molecule type" value="Genomic_DNA"/>
</dbReference>
<feature type="region of interest" description="Disordered" evidence="1">
    <location>
        <begin position="190"/>
        <end position="228"/>
    </location>
</feature>
<proteinExistence type="predicted"/>
<gene>
    <name evidence="2" type="ORF">C7K25_11040</name>
</gene>
<dbReference type="RefSeq" id="WP_084147557.1">
    <property type="nucleotide sequence ID" value="NZ_CP028426.1"/>
</dbReference>
<sequence>MTSTEQHAISTVIVKLMQGVVYREVHEDDWRTIERHEARVQDHFATIGIRMIVDQTEGYAYLKTVEPSDDEEPLPRLVKRRALTYPVSLLLLLLRKRLAEFEAGGDEGKLVLERDQIVEMLRIFLRDSTNEARILKQVDQTITKVVELGFLHKLRGSQGRGAWEVRRILKAYVDVETMADFAGKLEAYAQSEAGPDAETGADASAAEPETGPDASAAELSLLEEPDHE</sequence>
<organism evidence="2 3">
    <name type="scientific">Gulosibacter molinativorax</name>
    <dbReference type="NCBI Taxonomy" id="256821"/>
    <lineage>
        <taxon>Bacteria</taxon>
        <taxon>Bacillati</taxon>
        <taxon>Actinomycetota</taxon>
        <taxon>Actinomycetes</taxon>
        <taxon>Micrococcales</taxon>
        <taxon>Microbacteriaceae</taxon>
        <taxon>Gulosibacter</taxon>
    </lineage>
</organism>
<dbReference type="Pfam" id="PF13835">
    <property type="entry name" value="DUF4194"/>
    <property type="match status" value="1"/>
</dbReference>
<accession>A0ABT7C9W9</accession>
<protein>
    <submittedName>
        <fullName evidence="2">DUF4194 domain-containing protein</fullName>
    </submittedName>
</protein>
<reference evidence="2" key="1">
    <citation type="submission" date="2018-03" db="EMBL/GenBank/DDBJ databases">
        <authorList>
            <person name="Nunes O.C."/>
            <person name="Lopes A.R."/>
            <person name="Froufe H."/>
            <person name="Munoz-Merida A."/>
            <person name="Barroso C."/>
            <person name="Egas C."/>
        </authorList>
    </citation>
    <scope>NUCLEOTIDE SEQUENCE</scope>
    <source>
        <strain evidence="2">ON4</strain>
    </source>
</reference>
<comment type="caution">
    <text evidence="2">The sequence shown here is derived from an EMBL/GenBank/DDBJ whole genome shotgun (WGS) entry which is preliminary data.</text>
</comment>
<evidence type="ECO:0000313" key="2">
    <source>
        <dbReference type="EMBL" id="MDJ1371895.1"/>
    </source>
</evidence>
<dbReference type="InterPro" id="IPR025449">
    <property type="entry name" value="JetB"/>
</dbReference>
<evidence type="ECO:0000313" key="3">
    <source>
        <dbReference type="Proteomes" id="UP001170379"/>
    </source>
</evidence>
<dbReference type="Proteomes" id="UP001170379">
    <property type="component" value="Unassembled WGS sequence"/>
</dbReference>
<evidence type="ECO:0000256" key="1">
    <source>
        <dbReference type="SAM" id="MobiDB-lite"/>
    </source>
</evidence>
<reference evidence="2" key="2">
    <citation type="journal article" date="2022" name="Sci. Rep.">
        <title>In silico prediction of the enzymes involved in the degradation of the herbicide molinate by Gulosibacter molinativorax ON4T.</title>
        <authorList>
            <person name="Lopes A.R."/>
            <person name="Bunin E."/>
            <person name="Viana A.T."/>
            <person name="Froufe H."/>
            <person name="Munoz-Merida A."/>
            <person name="Pinho D."/>
            <person name="Figueiredo J."/>
            <person name="Barroso C."/>
            <person name="Vaz-Moreira I."/>
            <person name="Bellanger X."/>
            <person name="Egas C."/>
            <person name="Nunes O.C."/>
        </authorList>
    </citation>
    <scope>NUCLEOTIDE SEQUENCE</scope>
    <source>
        <strain evidence="2">ON4</strain>
    </source>
</reference>
<keyword evidence="3" id="KW-1185">Reference proteome</keyword>